<dbReference type="EMBL" id="CP000749">
    <property type="protein sequence ID" value="ABR69240.1"/>
    <property type="molecule type" value="Genomic_DNA"/>
</dbReference>
<dbReference type="KEGG" id="mmw:Mmwyl1_0299"/>
<evidence type="ECO:0000256" key="1">
    <source>
        <dbReference type="ARBA" id="ARBA00004196"/>
    </source>
</evidence>
<evidence type="ECO:0000313" key="4">
    <source>
        <dbReference type="EMBL" id="ABR69240.1"/>
    </source>
</evidence>
<dbReference type="PANTHER" id="PTHR32347">
    <property type="entry name" value="EFFLUX SYSTEM COMPONENT YKNX-RELATED"/>
    <property type="match status" value="1"/>
</dbReference>
<dbReference type="Gene3D" id="2.40.50.100">
    <property type="match status" value="1"/>
</dbReference>
<evidence type="ECO:0000256" key="3">
    <source>
        <dbReference type="SAM" id="Coils"/>
    </source>
</evidence>
<dbReference type="STRING" id="400668.Mmwyl1_0299"/>
<protein>
    <submittedName>
        <fullName evidence="4">Uncharacterized protein</fullName>
    </submittedName>
</protein>
<dbReference type="GO" id="GO:0030313">
    <property type="term" value="C:cell envelope"/>
    <property type="evidence" value="ECO:0007669"/>
    <property type="project" value="UniProtKB-SubCell"/>
</dbReference>
<feature type="coiled-coil region" evidence="3">
    <location>
        <begin position="249"/>
        <end position="276"/>
    </location>
</feature>
<reference evidence="4" key="1">
    <citation type="submission" date="2007-06" db="EMBL/GenBank/DDBJ databases">
        <title>Complete sequence of Marinomonas sp. MWYL1.</title>
        <authorList>
            <consortium name="US DOE Joint Genome Institute"/>
            <person name="Copeland A."/>
            <person name="Lucas S."/>
            <person name="Lapidus A."/>
            <person name="Barry K."/>
            <person name="Glavina del Rio T."/>
            <person name="Dalin E."/>
            <person name="Tice H."/>
            <person name="Pitluck S."/>
            <person name="Kiss H."/>
            <person name="Brettin T."/>
            <person name="Bruce D."/>
            <person name="Detter J.C."/>
            <person name="Han C."/>
            <person name="Schmutz J."/>
            <person name="Larimer F."/>
            <person name="Land M."/>
            <person name="Hauser L."/>
            <person name="Kyrpides N."/>
            <person name="Kim E."/>
            <person name="Johnston A.W.B."/>
            <person name="Todd J.D."/>
            <person name="Rogers R."/>
            <person name="Wexler M."/>
            <person name="Bond P.L."/>
            <person name="Li Y."/>
            <person name="Richardson P."/>
        </authorList>
    </citation>
    <scope>NUCLEOTIDE SEQUENCE [LARGE SCALE GENOMIC DNA]</scope>
    <source>
        <strain evidence="4">MWYL1</strain>
    </source>
</reference>
<dbReference type="OrthoDB" id="9763546at2"/>
<dbReference type="InterPro" id="IPR050465">
    <property type="entry name" value="UPF0194_transport"/>
</dbReference>
<proteinExistence type="predicted"/>
<evidence type="ECO:0000256" key="2">
    <source>
        <dbReference type="ARBA" id="ARBA00023054"/>
    </source>
</evidence>
<comment type="subcellular location">
    <subcellularLocation>
        <location evidence="1">Cell envelope</location>
    </subcellularLocation>
</comment>
<dbReference type="PANTHER" id="PTHR32347:SF23">
    <property type="entry name" value="BLL5650 PROTEIN"/>
    <property type="match status" value="1"/>
</dbReference>
<accession>A6VS11</accession>
<name>A6VS11_MARMS</name>
<sequence length="450" mass="50511">MTTFSSTPLATEVTTEHALLNVLQLEVKARSAQSLDELQFIALNETRLLLSYDQSLLWDAQSGKLVGASGLVDIDANAPFCTWANGVFKGISQTDKAQRIHTIDPTQLAFDDAARFADYFSARLIWLPIQNANGDLIASLLLSKEQELNLREKKLLSFLLNAYGHAWQSFIRQRRHFFKNKSWRWWAVGGSMLAGLLCIPIQQSVIAPAEIVPQQPNILRAPIKGIVRELTVRPNDTVVAGQVVARLDAKELQQQLETARQTYAISRAELRMAQQQSFIDEQRKAALAVLEGRQVQAQLDMTYLQQQLTRTEIVAPYDGVVIFDNQGDWLGKPLALGDPIMTIADPNKTELEIRLPLQDVIELEIGSSLKLFLNSDPANSVAAELVKIAYKASPTEDGQYALQLKGRFTDSVHSLRLGKKGVAKLYGEYTTLFYYLFRKPLSELRIWLAW</sequence>
<keyword evidence="2 3" id="KW-0175">Coiled coil</keyword>
<gene>
    <name evidence="4" type="ordered locus">Mmwyl1_0299</name>
</gene>
<dbReference type="AlphaFoldDB" id="A6VS11"/>
<dbReference type="SUPFAM" id="SSF111369">
    <property type="entry name" value="HlyD-like secretion proteins"/>
    <property type="match status" value="1"/>
</dbReference>
<dbReference type="eggNOG" id="COG0845">
    <property type="taxonomic scope" value="Bacteria"/>
</dbReference>
<dbReference type="HOGENOM" id="CLU_049021_0_0_6"/>
<organism evidence="4">
    <name type="scientific">Marinomonas sp. (strain MWYL1)</name>
    <dbReference type="NCBI Taxonomy" id="400668"/>
    <lineage>
        <taxon>Bacteria</taxon>
        <taxon>Pseudomonadati</taxon>
        <taxon>Pseudomonadota</taxon>
        <taxon>Gammaproteobacteria</taxon>
        <taxon>Oceanospirillales</taxon>
        <taxon>Oceanospirillaceae</taxon>
        <taxon>Marinomonas</taxon>
    </lineage>
</organism>
<dbReference type="Gene3D" id="1.10.287.470">
    <property type="entry name" value="Helix hairpin bin"/>
    <property type="match status" value="1"/>
</dbReference>